<gene>
    <name evidence="2" type="ORF">E2562_017480</name>
</gene>
<evidence type="ECO:0000313" key="2">
    <source>
        <dbReference type="EMBL" id="KAF0917304.1"/>
    </source>
</evidence>
<proteinExistence type="predicted"/>
<protein>
    <submittedName>
        <fullName evidence="2">Uncharacterized protein</fullName>
    </submittedName>
</protein>
<feature type="region of interest" description="Disordered" evidence="1">
    <location>
        <begin position="104"/>
        <end position="145"/>
    </location>
</feature>
<comment type="caution">
    <text evidence="2">The sequence shown here is derived from an EMBL/GenBank/DDBJ whole genome shotgun (WGS) entry which is preliminary data.</text>
</comment>
<organism evidence="2 3">
    <name type="scientific">Oryza meyeriana var. granulata</name>
    <dbReference type="NCBI Taxonomy" id="110450"/>
    <lineage>
        <taxon>Eukaryota</taxon>
        <taxon>Viridiplantae</taxon>
        <taxon>Streptophyta</taxon>
        <taxon>Embryophyta</taxon>
        <taxon>Tracheophyta</taxon>
        <taxon>Spermatophyta</taxon>
        <taxon>Magnoliopsida</taxon>
        <taxon>Liliopsida</taxon>
        <taxon>Poales</taxon>
        <taxon>Poaceae</taxon>
        <taxon>BOP clade</taxon>
        <taxon>Oryzoideae</taxon>
        <taxon>Oryzeae</taxon>
        <taxon>Oryzinae</taxon>
        <taxon>Oryza</taxon>
        <taxon>Oryza meyeriana</taxon>
    </lineage>
</organism>
<accession>A0A6G1DYW6</accession>
<name>A0A6G1DYW6_9ORYZ</name>
<evidence type="ECO:0000256" key="1">
    <source>
        <dbReference type="SAM" id="MobiDB-lite"/>
    </source>
</evidence>
<feature type="compositionally biased region" description="Basic and acidic residues" evidence="1">
    <location>
        <begin position="136"/>
        <end position="145"/>
    </location>
</feature>
<dbReference type="AlphaFoldDB" id="A0A6G1DYW6"/>
<sequence>MVIGDFLWRWLAPLQRCSRPAWLYTGDRDTTRTHVGASHNWGRAELMYMPRVVIGSSDVPASELPKEDLALCNDPGRTALQVILTKYDAKGILEHVSGRALGPVRILGDDGDEARQDSGAARAPEAGTAGGAINPRDSRRAGKRP</sequence>
<evidence type="ECO:0000313" key="3">
    <source>
        <dbReference type="Proteomes" id="UP000479710"/>
    </source>
</evidence>
<dbReference type="Proteomes" id="UP000479710">
    <property type="component" value="Unassembled WGS sequence"/>
</dbReference>
<dbReference type="EMBL" id="SPHZ02000005">
    <property type="protein sequence ID" value="KAF0917304.1"/>
    <property type="molecule type" value="Genomic_DNA"/>
</dbReference>
<keyword evidence="3" id="KW-1185">Reference proteome</keyword>
<reference evidence="2 3" key="1">
    <citation type="submission" date="2019-11" db="EMBL/GenBank/DDBJ databases">
        <title>Whole genome sequence of Oryza granulata.</title>
        <authorList>
            <person name="Li W."/>
        </authorList>
    </citation>
    <scope>NUCLEOTIDE SEQUENCE [LARGE SCALE GENOMIC DNA]</scope>
    <source>
        <strain evidence="3">cv. Menghai</strain>
        <tissue evidence="2">Leaf</tissue>
    </source>
</reference>